<dbReference type="GO" id="GO:0038023">
    <property type="term" value="F:signaling receptor activity"/>
    <property type="evidence" value="ECO:0007669"/>
    <property type="project" value="TreeGrafter"/>
</dbReference>
<feature type="binding site" evidence="6">
    <location>
        <position position="253"/>
    </location>
    <ligand>
        <name>Zn(2+)</name>
        <dbReference type="ChEBI" id="CHEBI:29105"/>
    </ligand>
</feature>
<feature type="binding site" evidence="6">
    <location>
        <position position="100"/>
    </location>
    <ligand>
        <name>Zn(2+)</name>
        <dbReference type="ChEBI" id="CHEBI:29105"/>
    </ligand>
</feature>
<gene>
    <name evidence="9" type="ORF">EGW08_015355</name>
</gene>
<dbReference type="Pfam" id="PF03006">
    <property type="entry name" value="HlyIII"/>
    <property type="match status" value="1"/>
</dbReference>
<dbReference type="PANTHER" id="PTHR20855:SF92">
    <property type="entry name" value="PROGESTIN AND ADIPOQ RECEPTOR FAMILY MEMBER 3-LIKE"/>
    <property type="match status" value="1"/>
</dbReference>
<keyword evidence="6" id="KW-0862">Zinc</keyword>
<dbReference type="EMBL" id="RQTK01000626">
    <property type="protein sequence ID" value="RUS76886.1"/>
    <property type="molecule type" value="Genomic_DNA"/>
</dbReference>
<keyword evidence="3 8" id="KW-0812">Transmembrane</keyword>
<organism evidence="9 10">
    <name type="scientific">Elysia chlorotica</name>
    <name type="common">Eastern emerald elysia</name>
    <name type="synonym">Sea slug</name>
    <dbReference type="NCBI Taxonomy" id="188477"/>
    <lineage>
        <taxon>Eukaryota</taxon>
        <taxon>Metazoa</taxon>
        <taxon>Spiralia</taxon>
        <taxon>Lophotrochozoa</taxon>
        <taxon>Mollusca</taxon>
        <taxon>Gastropoda</taxon>
        <taxon>Heterobranchia</taxon>
        <taxon>Euthyneura</taxon>
        <taxon>Panpulmonata</taxon>
        <taxon>Sacoglossa</taxon>
        <taxon>Placobranchoidea</taxon>
        <taxon>Plakobranchidae</taxon>
        <taxon>Elysia</taxon>
    </lineage>
</organism>
<evidence type="ECO:0000256" key="7">
    <source>
        <dbReference type="SAM" id="MobiDB-lite"/>
    </source>
</evidence>
<comment type="similarity">
    <text evidence="2">Belongs to the ADIPOR family.</text>
</comment>
<keyword evidence="10" id="KW-1185">Reference proteome</keyword>
<evidence type="ECO:0000256" key="3">
    <source>
        <dbReference type="ARBA" id="ARBA00022692"/>
    </source>
</evidence>
<dbReference type="GO" id="GO:0046872">
    <property type="term" value="F:metal ion binding"/>
    <property type="evidence" value="ECO:0007669"/>
    <property type="project" value="UniProtKB-KW"/>
</dbReference>
<evidence type="ECO:0000256" key="5">
    <source>
        <dbReference type="ARBA" id="ARBA00023136"/>
    </source>
</evidence>
<feature type="compositionally biased region" description="Basic and acidic residues" evidence="7">
    <location>
        <begin position="372"/>
        <end position="383"/>
    </location>
</feature>
<dbReference type="InterPro" id="IPR004254">
    <property type="entry name" value="AdipoR/HlyIII-related"/>
</dbReference>
<feature type="binding site" evidence="6">
    <location>
        <position position="257"/>
    </location>
    <ligand>
        <name>Zn(2+)</name>
        <dbReference type="ChEBI" id="CHEBI:29105"/>
    </ligand>
</feature>
<evidence type="ECO:0000256" key="1">
    <source>
        <dbReference type="ARBA" id="ARBA00004141"/>
    </source>
</evidence>
<dbReference type="OrthoDB" id="535992at2759"/>
<accession>A0A433T5U6</accession>
<comment type="caution">
    <text evidence="9">The sequence shown here is derived from an EMBL/GenBank/DDBJ whole genome shotgun (WGS) entry which is preliminary data.</text>
</comment>
<feature type="transmembrane region" description="Helical" evidence="8">
    <location>
        <begin position="188"/>
        <end position="207"/>
    </location>
</feature>
<evidence type="ECO:0000256" key="6">
    <source>
        <dbReference type="PIRSR" id="PIRSR604254-1"/>
    </source>
</evidence>
<sequence>MGGPLPVVNRDQLPLVFHEPHVYTGFRPLHQPWKNYVLSLFQWHNEVMNVWTHLLALVVVVIRAAIWSLEFDLVLDPYMWPLAVGIATIIVLYTCSSCAHCFSNRSELTHYTCFMCDYAGIGLYGFGSTILHYWYCLHEDFLGTLSHQLATPVGAFLGVLTCVCCSISKTKYKRPYPFIRRVWQMSSVLAIYLWLIFPIWYKIWLYVHDGEWESSFRHHLQQMLWFTMGGFFFGTDIPQRFYPGKFDLLGHSHQLFHVCIFMTTFEQMNAIYLEMTDGIHLVRRMEAPTLLNTWGAFWFVVLANAAVVYYFHTKVMARLEIESLKKQDGDGIKTCDDVDMLTAANSTEGQGNGIGLIDDGKDSSAYVTGNDKKFDKNNVHPENDINSPNKRVHDGGKMEESQCLNNHNGCKLTIRS</sequence>
<keyword evidence="4 8" id="KW-1133">Transmembrane helix</keyword>
<feature type="transmembrane region" description="Helical" evidence="8">
    <location>
        <begin position="47"/>
        <end position="66"/>
    </location>
</feature>
<comment type="subcellular location">
    <subcellularLocation>
        <location evidence="1">Membrane</location>
        <topology evidence="1">Multi-pass membrane protein</topology>
    </subcellularLocation>
</comment>
<dbReference type="STRING" id="188477.A0A433T5U6"/>
<dbReference type="GO" id="GO:0016020">
    <property type="term" value="C:membrane"/>
    <property type="evidence" value="ECO:0007669"/>
    <property type="project" value="UniProtKB-SubCell"/>
</dbReference>
<feature type="transmembrane region" description="Helical" evidence="8">
    <location>
        <begin position="114"/>
        <end position="135"/>
    </location>
</feature>
<feature type="transmembrane region" description="Helical" evidence="8">
    <location>
        <begin position="78"/>
        <end position="102"/>
    </location>
</feature>
<feature type="compositionally biased region" description="Basic and acidic residues" evidence="7">
    <location>
        <begin position="391"/>
        <end position="400"/>
    </location>
</feature>
<proteinExistence type="inferred from homology"/>
<keyword evidence="5 8" id="KW-0472">Membrane</keyword>
<evidence type="ECO:0000256" key="2">
    <source>
        <dbReference type="ARBA" id="ARBA00007018"/>
    </source>
</evidence>
<keyword evidence="6" id="KW-0479">Metal-binding</keyword>
<name>A0A433T5U6_ELYCH</name>
<evidence type="ECO:0000256" key="4">
    <source>
        <dbReference type="ARBA" id="ARBA00022989"/>
    </source>
</evidence>
<feature type="transmembrane region" description="Helical" evidence="8">
    <location>
        <begin position="293"/>
        <end position="311"/>
    </location>
</feature>
<dbReference type="AlphaFoldDB" id="A0A433T5U6"/>
<reference evidence="9 10" key="1">
    <citation type="submission" date="2019-01" db="EMBL/GenBank/DDBJ databases">
        <title>A draft genome assembly of the solar-powered sea slug Elysia chlorotica.</title>
        <authorList>
            <person name="Cai H."/>
            <person name="Li Q."/>
            <person name="Fang X."/>
            <person name="Li J."/>
            <person name="Curtis N.E."/>
            <person name="Altenburger A."/>
            <person name="Shibata T."/>
            <person name="Feng M."/>
            <person name="Maeda T."/>
            <person name="Schwartz J.A."/>
            <person name="Shigenobu S."/>
            <person name="Lundholm N."/>
            <person name="Nishiyama T."/>
            <person name="Yang H."/>
            <person name="Hasebe M."/>
            <person name="Li S."/>
            <person name="Pierce S.K."/>
            <person name="Wang J."/>
        </authorList>
    </citation>
    <scope>NUCLEOTIDE SEQUENCE [LARGE SCALE GENOMIC DNA]</scope>
    <source>
        <strain evidence="9">EC2010</strain>
        <tissue evidence="9">Whole organism of an adult</tissue>
    </source>
</reference>
<evidence type="ECO:0000313" key="10">
    <source>
        <dbReference type="Proteomes" id="UP000271974"/>
    </source>
</evidence>
<evidence type="ECO:0000313" key="9">
    <source>
        <dbReference type="EMBL" id="RUS76886.1"/>
    </source>
</evidence>
<evidence type="ECO:0000256" key="8">
    <source>
        <dbReference type="SAM" id="Phobius"/>
    </source>
</evidence>
<dbReference type="Proteomes" id="UP000271974">
    <property type="component" value="Unassembled WGS sequence"/>
</dbReference>
<dbReference type="PANTHER" id="PTHR20855">
    <property type="entry name" value="ADIPOR/PROGESTIN RECEPTOR-RELATED"/>
    <property type="match status" value="1"/>
</dbReference>
<protein>
    <submittedName>
        <fullName evidence="9">Uncharacterized protein</fullName>
    </submittedName>
</protein>
<feature type="transmembrane region" description="Helical" evidence="8">
    <location>
        <begin position="147"/>
        <end position="167"/>
    </location>
</feature>
<feature type="region of interest" description="Disordered" evidence="7">
    <location>
        <begin position="372"/>
        <end position="400"/>
    </location>
</feature>